<evidence type="ECO:0000256" key="1">
    <source>
        <dbReference type="SAM" id="Phobius"/>
    </source>
</evidence>
<keyword evidence="1" id="KW-1133">Transmembrane helix</keyword>
<accession>A0A1H1MU01</accession>
<keyword evidence="1" id="KW-0812">Transmembrane</keyword>
<dbReference type="RefSeq" id="WP_146686103.1">
    <property type="nucleotide sequence ID" value="NZ_LT629750.1"/>
</dbReference>
<feature type="transmembrane region" description="Helical" evidence="1">
    <location>
        <begin position="7"/>
        <end position="27"/>
    </location>
</feature>
<reference evidence="3" key="1">
    <citation type="submission" date="2016-10" db="EMBL/GenBank/DDBJ databases">
        <authorList>
            <person name="Varghese N."/>
            <person name="Submissions S."/>
        </authorList>
    </citation>
    <scope>NUCLEOTIDE SEQUENCE [LARGE SCALE GENOMIC DNA]</scope>
    <source>
        <strain evidence="3">GAS369</strain>
    </source>
</reference>
<dbReference type="EMBL" id="LT629750">
    <property type="protein sequence ID" value="SDR90062.1"/>
    <property type="molecule type" value="Genomic_DNA"/>
</dbReference>
<protein>
    <submittedName>
        <fullName evidence="2">Uncharacterized protein</fullName>
    </submittedName>
</protein>
<feature type="transmembrane region" description="Helical" evidence="1">
    <location>
        <begin position="39"/>
        <end position="59"/>
    </location>
</feature>
<gene>
    <name evidence="2" type="ORF">SAMN05444158_0357</name>
</gene>
<name>A0A1H1MU01_9BRAD</name>
<evidence type="ECO:0000313" key="3">
    <source>
        <dbReference type="Proteomes" id="UP000243904"/>
    </source>
</evidence>
<sequence length="67" mass="7316">MMLRKDLLTIVIALCVAGYLAMTLGFVAHDDLGFSREKIRAAAALSAILLGLLLVIDYLGKKLRRAK</sequence>
<dbReference type="Proteomes" id="UP000243904">
    <property type="component" value="Chromosome I"/>
</dbReference>
<proteinExistence type="predicted"/>
<organism evidence="2 3">
    <name type="scientific">Bradyrhizobium canariense</name>
    <dbReference type="NCBI Taxonomy" id="255045"/>
    <lineage>
        <taxon>Bacteria</taxon>
        <taxon>Pseudomonadati</taxon>
        <taxon>Pseudomonadota</taxon>
        <taxon>Alphaproteobacteria</taxon>
        <taxon>Hyphomicrobiales</taxon>
        <taxon>Nitrobacteraceae</taxon>
        <taxon>Bradyrhizobium</taxon>
    </lineage>
</organism>
<keyword evidence="3" id="KW-1185">Reference proteome</keyword>
<evidence type="ECO:0000313" key="2">
    <source>
        <dbReference type="EMBL" id="SDR90062.1"/>
    </source>
</evidence>
<keyword evidence="1" id="KW-0472">Membrane</keyword>
<dbReference type="AlphaFoldDB" id="A0A1H1MU01"/>